<dbReference type="RefSeq" id="WP_244052962.1">
    <property type="nucleotide sequence ID" value="NZ_BQNJ01000002.1"/>
</dbReference>
<proteinExistence type="inferred from homology"/>
<dbReference type="AlphaFoldDB" id="A0AA37JLZ5"/>
<evidence type="ECO:0000313" key="7">
    <source>
        <dbReference type="EMBL" id="GKH02582.1"/>
    </source>
</evidence>
<evidence type="ECO:0000256" key="4">
    <source>
        <dbReference type="ARBA" id="ARBA00023163"/>
    </source>
</evidence>
<evidence type="ECO:0000259" key="6">
    <source>
        <dbReference type="Pfam" id="PF08281"/>
    </source>
</evidence>
<dbReference type="InterPro" id="IPR013325">
    <property type="entry name" value="RNA_pol_sigma_r2"/>
</dbReference>
<dbReference type="PANTHER" id="PTHR43133:SF51">
    <property type="entry name" value="RNA POLYMERASE SIGMA FACTOR"/>
    <property type="match status" value="1"/>
</dbReference>
<comment type="caution">
    <text evidence="7">The sequence shown here is derived from an EMBL/GenBank/DDBJ whole genome shotgun (WGS) entry which is preliminary data.</text>
</comment>
<dbReference type="Pfam" id="PF08281">
    <property type="entry name" value="Sigma70_r4_2"/>
    <property type="match status" value="1"/>
</dbReference>
<dbReference type="SUPFAM" id="SSF88659">
    <property type="entry name" value="Sigma3 and sigma4 domains of RNA polymerase sigma factors"/>
    <property type="match status" value="1"/>
</dbReference>
<reference evidence="7" key="1">
    <citation type="submission" date="2022-01" db="EMBL/GenBank/DDBJ databases">
        <title>Novel bile acid biosynthetic pathways are enriched in the microbiome of centenarians.</title>
        <authorList>
            <person name="Sato Y."/>
            <person name="Atarashi K."/>
            <person name="Plichta R.D."/>
            <person name="Arai Y."/>
            <person name="Sasajima S."/>
            <person name="Kearney M.S."/>
            <person name="Suda W."/>
            <person name="Takeshita K."/>
            <person name="Sasaki T."/>
            <person name="Okamoto S."/>
            <person name="Skelly N.A."/>
            <person name="Okamura Y."/>
            <person name="Vlamakis H."/>
            <person name="Li Y."/>
            <person name="Tanoue T."/>
            <person name="Takei H."/>
            <person name="Nittono H."/>
            <person name="Narushima S."/>
            <person name="Irie J."/>
            <person name="Itoh H."/>
            <person name="Moriya K."/>
            <person name="Sugiura Y."/>
            <person name="Suematsu M."/>
            <person name="Moritoki N."/>
            <person name="Shibata S."/>
            <person name="Littman R.D."/>
            <person name="Fischbach A.M."/>
            <person name="Uwamino Y."/>
            <person name="Inoue T."/>
            <person name="Honda A."/>
            <person name="Hattori M."/>
            <person name="Murai T."/>
            <person name="Xavier J.R."/>
            <person name="Hirose N."/>
            <person name="Honda K."/>
        </authorList>
    </citation>
    <scope>NUCLEOTIDE SEQUENCE</scope>
    <source>
        <strain evidence="7">CE91-St55</strain>
    </source>
</reference>
<dbReference type="GO" id="GO:0016987">
    <property type="term" value="F:sigma factor activity"/>
    <property type="evidence" value="ECO:0007669"/>
    <property type="project" value="UniProtKB-KW"/>
</dbReference>
<evidence type="ECO:0000259" key="5">
    <source>
        <dbReference type="Pfam" id="PF04542"/>
    </source>
</evidence>
<dbReference type="InterPro" id="IPR039425">
    <property type="entry name" value="RNA_pol_sigma-70-like"/>
</dbReference>
<dbReference type="InterPro" id="IPR014284">
    <property type="entry name" value="RNA_pol_sigma-70_dom"/>
</dbReference>
<dbReference type="NCBIfam" id="TIGR02937">
    <property type="entry name" value="sigma70-ECF"/>
    <property type="match status" value="1"/>
</dbReference>
<evidence type="ECO:0000313" key="8">
    <source>
        <dbReference type="Proteomes" id="UP001055091"/>
    </source>
</evidence>
<accession>A0AA37JLZ5</accession>
<evidence type="ECO:0008006" key="9">
    <source>
        <dbReference type="Google" id="ProtNLM"/>
    </source>
</evidence>
<dbReference type="GO" id="GO:0003677">
    <property type="term" value="F:DNA binding"/>
    <property type="evidence" value="ECO:0007669"/>
    <property type="project" value="InterPro"/>
</dbReference>
<dbReference type="Gene3D" id="1.10.10.10">
    <property type="entry name" value="Winged helix-like DNA-binding domain superfamily/Winged helix DNA-binding domain"/>
    <property type="match status" value="1"/>
</dbReference>
<evidence type="ECO:0000256" key="3">
    <source>
        <dbReference type="ARBA" id="ARBA00023082"/>
    </source>
</evidence>
<dbReference type="InterPro" id="IPR036388">
    <property type="entry name" value="WH-like_DNA-bd_sf"/>
</dbReference>
<dbReference type="Gene3D" id="1.10.1740.10">
    <property type="match status" value="1"/>
</dbReference>
<dbReference type="Pfam" id="PF04542">
    <property type="entry name" value="Sigma70_r2"/>
    <property type="match status" value="1"/>
</dbReference>
<dbReference type="Proteomes" id="UP001055091">
    <property type="component" value="Unassembled WGS sequence"/>
</dbReference>
<feature type="domain" description="RNA polymerase sigma factor 70 region 4 type 2" evidence="6">
    <location>
        <begin position="118"/>
        <end position="170"/>
    </location>
</feature>
<evidence type="ECO:0000256" key="1">
    <source>
        <dbReference type="ARBA" id="ARBA00010641"/>
    </source>
</evidence>
<name>A0AA37JLZ5_9FIRM</name>
<keyword evidence="2" id="KW-0805">Transcription regulation</keyword>
<comment type="similarity">
    <text evidence="1">Belongs to the sigma-70 factor family. ECF subfamily.</text>
</comment>
<keyword evidence="4" id="KW-0804">Transcription</keyword>
<dbReference type="InterPro" id="IPR013324">
    <property type="entry name" value="RNA_pol_sigma_r3/r4-like"/>
</dbReference>
<protein>
    <recommendedName>
        <fullName evidence="9">RNA polymerase sigma factor</fullName>
    </recommendedName>
</protein>
<dbReference type="SUPFAM" id="SSF88946">
    <property type="entry name" value="Sigma2 domain of RNA polymerase sigma factors"/>
    <property type="match status" value="1"/>
</dbReference>
<organism evidence="7 8">
    <name type="scientific">Hungatella hathewayi</name>
    <dbReference type="NCBI Taxonomy" id="154046"/>
    <lineage>
        <taxon>Bacteria</taxon>
        <taxon>Bacillati</taxon>
        <taxon>Bacillota</taxon>
        <taxon>Clostridia</taxon>
        <taxon>Lachnospirales</taxon>
        <taxon>Lachnospiraceae</taxon>
        <taxon>Hungatella</taxon>
    </lineage>
</organism>
<dbReference type="CDD" id="cd06171">
    <property type="entry name" value="Sigma70_r4"/>
    <property type="match status" value="1"/>
</dbReference>
<dbReference type="GO" id="GO:0006352">
    <property type="term" value="P:DNA-templated transcription initiation"/>
    <property type="evidence" value="ECO:0007669"/>
    <property type="project" value="InterPro"/>
</dbReference>
<dbReference type="InterPro" id="IPR013249">
    <property type="entry name" value="RNA_pol_sigma70_r4_t2"/>
</dbReference>
<evidence type="ECO:0000256" key="2">
    <source>
        <dbReference type="ARBA" id="ARBA00023015"/>
    </source>
</evidence>
<dbReference type="PANTHER" id="PTHR43133">
    <property type="entry name" value="RNA POLYMERASE ECF-TYPE SIGMA FACTO"/>
    <property type="match status" value="1"/>
</dbReference>
<feature type="domain" description="RNA polymerase sigma-70 region 2" evidence="5">
    <location>
        <begin position="22"/>
        <end position="88"/>
    </location>
</feature>
<sequence>MISDETAYRRYLDGEQKAADLLVERYGDALTLYINGYIKDIHEAEDLMIEAFSQLFAKERPIESVGSFKAYLYKTARHLALRHKQKHRLAFLCLDELDFEPQSNTLIDTDLLRSERDRQLYDALEKLKAEYREALYLVYFEDMSYRDAATVMNKSESQITKLVYRGKQSLKVILEQEGFTYADK</sequence>
<gene>
    <name evidence="7" type="ORF">CE91St55_45630</name>
</gene>
<keyword evidence="3" id="KW-0731">Sigma factor</keyword>
<dbReference type="EMBL" id="BQNJ01000002">
    <property type="protein sequence ID" value="GKH02582.1"/>
    <property type="molecule type" value="Genomic_DNA"/>
</dbReference>
<dbReference type="InterPro" id="IPR007627">
    <property type="entry name" value="RNA_pol_sigma70_r2"/>
</dbReference>